<dbReference type="AlphaFoldDB" id="A0A401RJZ5"/>
<dbReference type="GO" id="GO:0005911">
    <property type="term" value="C:cell-cell junction"/>
    <property type="evidence" value="ECO:0007669"/>
    <property type="project" value="TreeGrafter"/>
</dbReference>
<evidence type="ECO:0000256" key="1">
    <source>
        <dbReference type="ARBA" id="ARBA00004370"/>
    </source>
</evidence>
<evidence type="ECO:0000313" key="8">
    <source>
        <dbReference type="EMBL" id="GCC18478.1"/>
    </source>
</evidence>
<accession>A0A401RJZ5</accession>
<evidence type="ECO:0000256" key="6">
    <source>
        <dbReference type="SAM" id="SignalP"/>
    </source>
</evidence>
<dbReference type="OMA" id="KMTEHNG"/>
<keyword evidence="5" id="KW-0812">Transmembrane</keyword>
<comment type="caution">
    <text evidence="8">The sequence shown here is derived from an EMBL/GenBank/DDBJ whole genome shotgun (WGS) entry which is preliminary data.</text>
</comment>
<dbReference type="Pfam" id="PF07679">
    <property type="entry name" value="I-set"/>
    <property type="match status" value="1"/>
</dbReference>
<keyword evidence="4" id="KW-0325">Glycoprotein</keyword>
<dbReference type="InterPro" id="IPR003598">
    <property type="entry name" value="Ig_sub2"/>
</dbReference>
<evidence type="ECO:0000259" key="7">
    <source>
        <dbReference type="PROSITE" id="PS50835"/>
    </source>
</evidence>
<dbReference type="GO" id="GO:0016020">
    <property type="term" value="C:membrane"/>
    <property type="evidence" value="ECO:0007669"/>
    <property type="project" value="UniProtKB-SubCell"/>
</dbReference>
<evidence type="ECO:0000256" key="5">
    <source>
        <dbReference type="SAM" id="Phobius"/>
    </source>
</evidence>
<dbReference type="InterPro" id="IPR013098">
    <property type="entry name" value="Ig_I-set"/>
</dbReference>
<feature type="domain" description="Ig-like" evidence="7">
    <location>
        <begin position="128"/>
        <end position="214"/>
    </location>
</feature>
<name>A0A401RJZ5_CHIPU</name>
<proteinExistence type="predicted"/>
<keyword evidence="2 6" id="KW-0732">Signal</keyword>
<dbReference type="InterPro" id="IPR013783">
    <property type="entry name" value="Ig-like_fold"/>
</dbReference>
<dbReference type="PROSITE" id="PS50835">
    <property type="entry name" value="IG_LIKE"/>
    <property type="match status" value="1"/>
</dbReference>
<feature type="transmembrane region" description="Helical" evidence="5">
    <location>
        <begin position="220"/>
        <end position="243"/>
    </location>
</feature>
<dbReference type="Gene3D" id="2.60.40.10">
    <property type="entry name" value="Immunoglobulins"/>
    <property type="match status" value="2"/>
</dbReference>
<evidence type="ECO:0000313" key="9">
    <source>
        <dbReference type="Proteomes" id="UP000287033"/>
    </source>
</evidence>
<protein>
    <recommendedName>
        <fullName evidence="7">Ig-like domain-containing protein</fullName>
    </recommendedName>
</protein>
<dbReference type="SMART" id="SM00408">
    <property type="entry name" value="IGc2"/>
    <property type="match status" value="1"/>
</dbReference>
<dbReference type="InterPro" id="IPR013106">
    <property type="entry name" value="Ig_V-set"/>
</dbReference>
<evidence type="ECO:0000256" key="4">
    <source>
        <dbReference type="ARBA" id="ARBA00023180"/>
    </source>
</evidence>
<keyword evidence="9" id="KW-1185">Reference proteome</keyword>
<dbReference type="InterPro" id="IPR003599">
    <property type="entry name" value="Ig_sub"/>
</dbReference>
<reference evidence="8 9" key="1">
    <citation type="journal article" date="2018" name="Nat. Ecol. Evol.">
        <title>Shark genomes provide insights into elasmobranch evolution and the origin of vertebrates.</title>
        <authorList>
            <person name="Hara Y"/>
            <person name="Yamaguchi K"/>
            <person name="Onimaru K"/>
            <person name="Kadota M"/>
            <person name="Koyanagi M"/>
            <person name="Keeley SD"/>
            <person name="Tatsumi K"/>
            <person name="Tanaka K"/>
            <person name="Motone F"/>
            <person name="Kageyama Y"/>
            <person name="Nozu R"/>
            <person name="Adachi N"/>
            <person name="Nishimura O"/>
            <person name="Nakagawa R"/>
            <person name="Tanegashima C"/>
            <person name="Kiyatake I"/>
            <person name="Matsumoto R"/>
            <person name="Murakumo K"/>
            <person name="Nishida K"/>
            <person name="Terakita A"/>
            <person name="Kuratani S"/>
            <person name="Sato K"/>
            <person name="Hyodo S Kuraku.S."/>
        </authorList>
    </citation>
    <scope>NUCLEOTIDE SEQUENCE [LARGE SCALE GENOMIC DNA]</scope>
</reference>
<dbReference type="SMART" id="SM00409">
    <property type="entry name" value="IG"/>
    <property type="match status" value="2"/>
</dbReference>
<sequence>MNSRWVLPVALLFSGFLLRPLDTEAEKDHTFGAIGSSVLLDPEYGANLSKSEVLWVYVGSNGHSVNILDYVPNHTLAEPYEHFRSRLHFNASNGSLMLKNLKPSDQGVFTISVDGEKKWTTDLKIIEPLSKPLISSNSSFVGVTIELTCQVPKGKASSIGWLLDDLSITSGQRFLLLQNNSKLIISAAKKSDCGIYTCVVENPVSKQHTTYLLSVYGLSPWHYCTLGFSIATLITLVAVSSLMKTISCLKEVKKIRQGVDERTGINVDVKLTEGVPAVLWFLLKLPFVLLITAFVFWILNE</sequence>
<dbReference type="PANTHER" id="PTHR12080">
    <property type="entry name" value="SIGNALING LYMPHOCYTIC ACTIVATION MOLECULE"/>
    <property type="match status" value="1"/>
</dbReference>
<feature type="chain" id="PRO_5019579845" description="Ig-like domain-containing protein" evidence="6">
    <location>
        <begin position="26"/>
        <end position="301"/>
    </location>
</feature>
<dbReference type="EMBL" id="BEZZ01002966">
    <property type="protein sequence ID" value="GCC18478.1"/>
    <property type="molecule type" value="Genomic_DNA"/>
</dbReference>
<dbReference type="Proteomes" id="UP000287033">
    <property type="component" value="Unassembled WGS sequence"/>
</dbReference>
<keyword evidence="3 5" id="KW-0472">Membrane</keyword>
<dbReference type="SUPFAM" id="SSF48726">
    <property type="entry name" value="Immunoglobulin"/>
    <property type="match status" value="2"/>
</dbReference>
<evidence type="ECO:0000256" key="3">
    <source>
        <dbReference type="ARBA" id="ARBA00023136"/>
    </source>
</evidence>
<dbReference type="STRING" id="137246.A0A401RJZ5"/>
<comment type="subcellular location">
    <subcellularLocation>
        <location evidence="1">Membrane</location>
    </subcellularLocation>
</comment>
<keyword evidence="5" id="KW-1133">Transmembrane helix</keyword>
<gene>
    <name evidence="8" type="ORF">chiPu_0020808</name>
</gene>
<dbReference type="InterPro" id="IPR036179">
    <property type="entry name" value="Ig-like_dom_sf"/>
</dbReference>
<dbReference type="InterPro" id="IPR007110">
    <property type="entry name" value="Ig-like_dom"/>
</dbReference>
<dbReference type="CDD" id="cd00096">
    <property type="entry name" value="Ig"/>
    <property type="match status" value="1"/>
</dbReference>
<organism evidence="8 9">
    <name type="scientific">Chiloscyllium punctatum</name>
    <name type="common">Brownbanded bambooshark</name>
    <name type="synonym">Hemiscyllium punctatum</name>
    <dbReference type="NCBI Taxonomy" id="137246"/>
    <lineage>
        <taxon>Eukaryota</taxon>
        <taxon>Metazoa</taxon>
        <taxon>Chordata</taxon>
        <taxon>Craniata</taxon>
        <taxon>Vertebrata</taxon>
        <taxon>Chondrichthyes</taxon>
        <taxon>Elasmobranchii</taxon>
        <taxon>Galeomorphii</taxon>
        <taxon>Galeoidea</taxon>
        <taxon>Orectolobiformes</taxon>
        <taxon>Hemiscylliidae</taxon>
        <taxon>Chiloscyllium</taxon>
    </lineage>
</organism>
<dbReference type="Pfam" id="PF07686">
    <property type="entry name" value="V-set"/>
    <property type="match status" value="1"/>
</dbReference>
<evidence type="ECO:0000256" key="2">
    <source>
        <dbReference type="ARBA" id="ARBA00022729"/>
    </source>
</evidence>
<dbReference type="OrthoDB" id="6353782at2759"/>
<feature type="non-terminal residue" evidence="8">
    <location>
        <position position="301"/>
    </location>
</feature>
<feature type="signal peptide" evidence="6">
    <location>
        <begin position="1"/>
        <end position="25"/>
    </location>
</feature>
<feature type="transmembrane region" description="Helical" evidence="5">
    <location>
        <begin position="278"/>
        <end position="299"/>
    </location>
</feature>
<dbReference type="InterPro" id="IPR015631">
    <property type="entry name" value="CD2/SLAM_rcpt"/>
</dbReference>
<dbReference type="PANTHER" id="PTHR12080:SF59">
    <property type="entry name" value="HEPATIC AND GLIAL CELL ADHESION MOLECULE"/>
    <property type="match status" value="1"/>
</dbReference>